<feature type="compositionally biased region" description="Polar residues" evidence="1">
    <location>
        <begin position="149"/>
        <end position="170"/>
    </location>
</feature>
<dbReference type="Proteomes" id="UP000244855">
    <property type="component" value="Unassembled WGS sequence"/>
</dbReference>
<evidence type="ECO:0000313" key="3">
    <source>
        <dbReference type="EMBL" id="PVH94555.1"/>
    </source>
</evidence>
<keyword evidence="2" id="KW-1133">Transmembrane helix</keyword>
<keyword evidence="4" id="KW-1185">Reference proteome</keyword>
<proteinExistence type="predicted"/>
<feature type="compositionally biased region" description="Pro residues" evidence="1">
    <location>
        <begin position="109"/>
        <end position="118"/>
    </location>
</feature>
<evidence type="ECO:0000313" key="4">
    <source>
        <dbReference type="Proteomes" id="UP000244855"/>
    </source>
</evidence>
<feature type="region of interest" description="Disordered" evidence="1">
    <location>
        <begin position="92"/>
        <end position="132"/>
    </location>
</feature>
<gene>
    <name evidence="3" type="ORF">DM02DRAFT_188340</name>
</gene>
<organism evidence="3 4">
    <name type="scientific">Periconia macrospinosa</name>
    <dbReference type="NCBI Taxonomy" id="97972"/>
    <lineage>
        <taxon>Eukaryota</taxon>
        <taxon>Fungi</taxon>
        <taxon>Dikarya</taxon>
        <taxon>Ascomycota</taxon>
        <taxon>Pezizomycotina</taxon>
        <taxon>Dothideomycetes</taxon>
        <taxon>Pleosporomycetidae</taxon>
        <taxon>Pleosporales</taxon>
        <taxon>Massarineae</taxon>
        <taxon>Periconiaceae</taxon>
        <taxon>Periconia</taxon>
    </lineage>
</organism>
<dbReference type="OrthoDB" id="10631335at2759"/>
<dbReference type="AlphaFoldDB" id="A0A2V1D913"/>
<feature type="transmembrane region" description="Helical" evidence="2">
    <location>
        <begin position="29"/>
        <end position="51"/>
    </location>
</feature>
<feature type="region of interest" description="Disordered" evidence="1">
    <location>
        <begin position="148"/>
        <end position="180"/>
    </location>
</feature>
<evidence type="ECO:0000256" key="2">
    <source>
        <dbReference type="SAM" id="Phobius"/>
    </source>
</evidence>
<reference evidence="3 4" key="1">
    <citation type="journal article" date="2018" name="Sci. Rep.">
        <title>Comparative genomics provides insights into the lifestyle and reveals functional heterogeneity of dark septate endophytic fungi.</title>
        <authorList>
            <person name="Knapp D.G."/>
            <person name="Nemeth J.B."/>
            <person name="Barry K."/>
            <person name="Hainaut M."/>
            <person name="Henrissat B."/>
            <person name="Johnson J."/>
            <person name="Kuo A."/>
            <person name="Lim J.H.P."/>
            <person name="Lipzen A."/>
            <person name="Nolan M."/>
            <person name="Ohm R.A."/>
            <person name="Tamas L."/>
            <person name="Grigoriev I.V."/>
            <person name="Spatafora J.W."/>
            <person name="Nagy L.G."/>
            <person name="Kovacs G.M."/>
        </authorList>
    </citation>
    <scope>NUCLEOTIDE SEQUENCE [LARGE SCALE GENOMIC DNA]</scope>
    <source>
        <strain evidence="3 4">DSE2036</strain>
    </source>
</reference>
<feature type="compositionally biased region" description="Polar residues" evidence="1">
    <location>
        <begin position="122"/>
        <end position="132"/>
    </location>
</feature>
<evidence type="ECO:0000256" key="1">
    <source>
        <dbReference type="SAM" id="MobiDB-lite"/>
    </source>
</evidence>
<protein>
    <submittedName>
        <fullName evidence="3">Uncharacterized protein</fullName>
    </submittedName>
</protein>
<keyword evidence="2" id="KW-0812">Transmembrane</keyword>
<sequence>MSSSTALPTITLLPPPRLSISPPPFHNRIYIIPPAICGSLVIAVAIAVFLLHRRKNKPVIAPENEGDGRQQMQNAAENMVLRPNPNVPKILIHRPHNVGSDSGAWETPRNPPLPPLPPHHISNIQPPNPTQNSNFLTVPRELRRVPVPTLTNPSYAGPSRPSTVQQQIQPRNPIPLRPESPLTTMHRIKESQQKYEEQRAKEAERTKHLHERLDWSDQAQGGVKGVSKDQKGDEINRESFVSDSFTVWSEVEDEHGVRRRERGRSDLTRSVLPLPDRYRGSEVSFEKLKSIHGRLEGDEY</sequence>
<keyword evidence="2" id="KW-0472">Membrane</keyword>
<name>A0A2V1D913_9PLEO</name>
<accession>A0A2V1D913</accession>
<dbReference type="EMBL" id="KZ805529">
    <property type="protein sequence ID" value="PVH94555.1"/>
    <property type="molecule type" value="Genomic_DNA"/>
</dbReference>